<dbReference type="EMBL" id="JABWDY010009621">
    <property type="protein sequence ID" value="KAF5201290.1"/>
    <property type="molecule type" value="Genomic_DNA"/>
</dbReference>
<accession>A0A7J6WXT1</accession>
<feature type="non-terminal residue" evidence="1">
    <location>
        <position position="56"/>
    </location>
</feature>
<dbReference type="Proteomes" id="UP000554482">
    <property type="component" value="Unassembled WGS sequence"/>
</dbReference>
<evidence type="ECO:0000313" key="2">
    <source>
        <dbReference type="Proteomes" id="UP000554482"/>
    </source>
</evidence>
<protein>
    <submittedName>
        <fullName evidence="1">Uncharacterized protein</fullName>
    </submittedName>
</protein>
<reference evidence="1 2" key="1">
    <citation type="submission" date="2020-06" db="EMBL/GenBank/DDBJ databases">
        <title>Transcriptomic and genomic resources for Thalictrum thalictroides and T. hernandezii: Facilitating candidate gene discovery in an emerging model plant lineage.</title>
        <authorList>
            <person name="Arias T."/>
            <person name="Riano-Pachon D.M."/>
            <person name="Di Stilio V.S."/>
        </authorList>
    </citation>
    <scope>NUCLEOTIDE SEQUENCE [LARGE SCALE GENOMIC DNA]</scope>
    <source>
        <strain evidence="2">cv. WT478/WT964</strain>
        <tissue evidence="1">Leaves</tissue>
    </source>
</reference>
<proteinExistence type="predicted"/>
<evidence type="ECO:0000313" key="1">
    <source>
        <dbReference type="EMBL" id="KAF5201290.1"/>
    </source>
</evidence>
<gene>
    <name evidence="1" type="ORF">FRX31_009123</name>
</gene>
<name>A0A7J6WXT1_THATH</name>
<sequence>MENSTLEFDGINDNCIDEEDKDVEDDNIEDIEKTNQLTIGMDFATSEELYYYYVQY</sequence>
<organism evidence="1 2">
    <name type="scientific">Thalictrum thalictroides</name>
    <name type="common">Rue-anemone</name>
    <name type="synonym">Anemone thalictroides</name>
    <dbReference type="NCBI Taxonomy" id="46969"/>
    <lineage>
        <taxon>Eukaryota</taxon>
        <taxon>Viridiplantae</taxon>
        <taxon>Streptophyta</taxon>
        <taxon>Embryophyta</taxon>
        <taxon>Tracheophyta</taxon>
        <taxon>Spermatophyta</taxon>
        <taxon>Magnoliopsida</taxon>
        <taxon>Ranunculales</taxon>
        <taxon>Ranunculaceae</taxon>
        <taxon>Thalictroideae</taxon>
        <taxon>Thalictrum</taxon>
    </lineage>
</organism>
<comment type="caution">
    <text evidence="1">The sequence shown here is derived from an EMBL/GenBank/DDBJ whole genome shotgun (WGS) entry which is preliminary data.</text>
</comment>
<dbReference type="AlphaFoldDB" id="A0A7J6WXT1"/>
<keyword evidence="2" id="KW-1185">Reference proteome</keyword>